<evidence type="ECO:0000313" key="2">
    <source>
        <dbReference type="EMBL" id="RJF58850.1"/>
    </source>
</evidence>
<protein>
    <submittedName>
        <fullName evidence="2">N-acetyltransferase</fullName>
    </submittedName>
</protein>
<dbReference type="PANTHER" id="PTHR43792">
    <property type="entry name" value="GNAT FAMILY, PUTATIVE (AFU_ORTHOLOGUE AFUA_3G00765)-RELATED-RELATED"/>
    <property type="match status" value="1"/>
</dbReference>
<accession>A0AA92X7U9</accession>
<dbReference type="EMBL" id="QYYG01000001">
    <property type="protein sequence ID" value="RJF58850.1"/>
    <property type="molecule type" value="Genomic_DNA"/>
</dbReference>
<sequence length="183" mass="20962">MAIPVLTSSRLVLRPLEPDDAADIQYLFPCWEIVRYLTKQIPWPYPAGAALDFINHVALSAMERGTGWFWSIRRKEDERHLIGVINLSLGGDSNRGFWLAPKWQHQGVMSEACHSVTEFWFNVLGQEVLRVTKAKDNQASRRISERNGMRVVATKETDYIGGRMPSEIWEMTRSEWNAKTKAG</sequence>
<organism evidence="2 3">
    <name type="scientific">Serratia inhibens</name>
    <dbReference type="NCBI Taxonomy" id="2338073"/>
    <lineage>
        <taxon>Bacteria</taxon>
        <taxon>Pseudomonadati</taxon>
        <taxon>Pseudomonadota</taxon>
        <taxon>Gammaproteobacteria</taxon>
        <taxon>Enterobacterales</taxon>
        <taxon>Yersiniaceae</taxon>
        <taxon>Serratia</taxon>
    </lineage>
</organism>
<keyword evidence="3" id="KW-1185">Reference proteome</keyword>
<dbReference type="AlphaFoldDB" id="A0AA92X7U9"/>
<dbReference type="Gene3D" id="3.40.630.30">
    <property type="match status" value="1"/>
</dbReference>
<feature type="domain" description="N-acetyltransferase" evidence="1">
    <location>
        <begin position="10"/>
        <end position="150"/>
    </location>
</feature>
<dbReference type="InterPro" id="IPR016181">
    <property type="entry name" value="Acyl_CoA_acyltransferase"/>
</dbReference>
<gene>
    <name evidence="2" type="ORF">D4100_00220</name>
</gene>
<dbReference type="Proteomes" id="UP000284338">
    <property type="component" value="Unassembled WGS sequence"/>
</dbReference>
<evidence type="ECO:0000259" key="1">
    <source>
        <dbReference type="Pfam" id="PF13302"/>
    </source>
</evidence>
<comment type="caution">
    <text evidence="2">The sequence shown here is derived from an EMBL/GenBank/DDBJ whole genome shotgun (WGS) entry which is preliminary data.</text>
</comment>
<evidence type="ECO:0000313" key="3">
    <source>
        <dbReference type="Proteomes" id="UP000284338"/>
    </source>
</evidence>
<dbReference type="InterPro" id="IPR051531">
    <property type="entry name" value="N-acetyltransferase"/>
</dbReference>
<dbReference type="GO" id="GO:0016747">
    <property type="term" value="F:acyltransferase activity, transferring groups other than amino-acyl groups"/>
    <property type="evidence" value="ECO:0007669"/>
    <property type="project" value="InterPro"/>
</dbReference>
<dbReference type="Pfam" id="PF13302">
    <property type="entry name" value="Acetyltransf_3"/>
    <property type="match status" value="1"/>
</dbReference>
<dbReference type="InterPro" id="IPR000182">
    <property type="entry name" value="GNAT_dom"/>
</dbReference>
<reference evidence="2 3" key="1">
    <citation type="submission" date="2018-09" db="EMBL/GenBank/DDBJ databases">
        <title>Draft genome of a novel serratia sp. strain with antifungal activity.</title>
        <authorList>
            <person name="Dichmann S.I."/>
            <person name="Park B.P."/>
            <person name="Pathiraja D."/>
            <person name="Choi I.-G."/>
            <person name="Stougaard P."/>
            <person name="Hennessy R.C."/>
        </authorList>
    </citation>
    <scope>NUCLEOTIDE SEQUENCE [LARGE SCALE GENOMIC DNA]</scope>
    <source>
        <strain evidence="2 3">S40</strain>
    </source>
</reference>
<proteinExistence type="predicted"/>
<name>A0AA92X7U9_9GAMM</name>
<dbReference type="SUPFAM" id="SSF55729">
    <property type="entry name" value="Acyl-CoA N-acyltransferases (Nat)"/>
    <property type="match status" value="1"/>
</dbReference>